<organism evidence="1 2">
    <name type="scientific">Bacteriovorax stolpii</name>
    <name type="common">Bdellovibrio stolpii</name>
    <dbReference type="NCBI Taxonomy" id="960"/>
    <lineage>
        <taxon>Bacteria</taxon>
        <taxon>Pseudomonadati</taxon>
        <taxon>Bdellovibrionota</taxon>
        <taxon>Bacteriovoracia</taxon>
        <taxon>Bacteriovoracales</taxon>
        <taxon>Bacteriovoracaceae</taxon>
        <taxon>Bacteriovorax</taxon>
    </lineage>
</organism>
<dbReference type="AlphaFoldDB" id="A0A2K9NRP2"/>
<gene>
    <name evidence="1" type="ORF">C0V70_08700</name>
</gene>
<dbReference type="EMBL" id="CP025704">
    <property type="protein sequence ID" value="AUN98183.1"/>
    <property type="molecule type" value="Genomic_DNA"/>
</dbReference>
<dbReference type="RefSeq" id="WP_102243474.1">
    <property type="nucleotide sequence ID" value="NZ_CP025704.1"/>
</dbReference>
<accession>A0A2K9NRP2</accession>
<dbReference type="OrthoDB" id="5292309at2"/>
<keyword evidence="2" id="KW-1185">Reference proteome</keyword>
<protein>
    <submittedName>
        <fullName evidence="1">Uncharacterized protein</fullName>
    </submittedName>
</protein>
<name>A0A2K9NRP2_BACTC</name>
<evidence type="ECO:0000313" key="2">
    <source>
        <dbReference type="Proteomes" id="UP000235584"/>
    </source>
</evidence>
<dbReference type="Proteomes" id="UP000235584">
    <property type="component" value="Chromosome"/>
</dbReference>
<proteinExistence type="predicted"/>
<sequence>MGLMYIFPVTDDQSEGDRAVVKDNGLTLKTYGLPMIFWGYLAAAMSVLLIMWLASRAVIAKLLSYGEDPTMLFLGHLVQWTLILTPIVLLGFFFYEKMLTKKGQELIVTYRVFFIPFWIKKFRLSAQDSFTVDHFMDSPNMARIRNRQGLGSPEAMKHFENKGYFELNIKTDKNKSVNIDRHSRKADLIKLKELLSKY</sequence>
<evidence type="ECO:0000313" key="1">
    <source>
        <dbReference type="EMBL" id="AUN98183.1"/>
    </source>
</evidence>
<reference evidence="1 2" key="1">
    <citation type="submission" date="2018-01" db="EMBL/GenBank/DDBJ databases">
        <title>Complete genome sequence of Bacteriovorax stolpii DSM12778.</title>
        <authorList>
            <person name="Tang B."/>
            <person name="Chang J."/>
        </authorList>
    </citation>
    <scope>NUCLEOTIDE SEQUENCE [LARGE SCALE GENOMIC DNA]</scope>
    <source>
        <strain evidence="1 2">DSM 12778</strain>
    </source>
</reference>
<dbReference type="KEGG" id="bsto:C0V70_08700"/>